<evidence type="ECO:0000256" key="1">
    <source>
        <dbReference type="SAM" id="MobiDB-lite"/>
    </source>
</evidence>
<feature type="region of interest" description="Disordered" evidence="1">
    <location>
        <begin position="238"/>
        <end position="282"/>
    </location>
</feature>
<organism evidence="2 3">
    <name type="scientific">Tachysurus vachellii</name>
    <name type="common">Darkbarbel catfish</name>
    <name type="synonym">Pelteobagrus vachellii</name>
    <dbReference type="NCBI Taxonomy" id="175792"/>
    <lineage>
        <taxon>Eukaryota</taxon>
        <taxon>Metazoa</taxon>
        <taxon>Chordata</taxon>
        <taxon>Craniata</taxon>
        <taxon>Vertebrata</taxon>
        <taxon>Euteleostomi</taxon>
        <taxon>Actinopterygii</taxon>
        <taxon>Neopterygii</taxon>
        <taxon>Teleostei</taxon>
        <taxon>Ostariophysi</taxon>
        <taxon>Siluriformes</taxon>
        <taxon>Bagridae</taxon>
        <taxon>Tachysurus</taxon>
    </lineage>
</organism>
<comment type="caution">
    <text evidence="2">The sequence shown here is derived from an EMBL/GenBank/DDBJ whole genome shotgun (WGS) entry which is preliminary data.</text>
</comment>
<feature type="region of interest" description="Disordered" evidence="1">
    <location>
        <begin position="74"/>
        <end position="96"/>
    </location>
</feature>
<name>A0AA88NQZ9_TACVA</name>
<dbReference type="EMBL" id="JAVHJS010000003">
    <property type="protein sequence ID" value="KAK2864797.1"/>
    <property type="molecule type" value="Genomic_DNA"/>
</dbReference>
<feature type="compositionally biased region" description="Polar residues" evidence="1">
    <location>
        <begin position="238"/>
        <end position="254"/>
    </location>
</feature>
<dbReference type="Proteomes" id="UP001187315">
    <property type="component" value="Unassembled WGS sequence"/>
</dbReference>
<protein>
    <submittedName>
        <fullName evidence="2">Uncharacterized protein</fullName>
    </submittedName>
</protein>
<gene>
    <name evidence="2" type="ORF">Q7C36_003951</name>
</gene>
<feature type="region of interest" description="Disordered" evidence="1">
    <location>
        <begin position="110"/>
        <end position="139"/>
    </location>
</feature>
<evidence type="ECO:0000313" key="2">
    <source>
        <dbReference type="EMBL" id="KAK2864797.1"/>
    </source>
</evidence>
<proteinExistence type="predicted"/>
<accession>A0AA88NQZ9</accession>
<reference evidence="2" key="1">
    <citation type="submission" date="2023-08" db="EMBL/GenBank/DDBJ databases">
        <title>Pelteobagrus vachellii genome.</title>
        <authorList>
            <person name="Liu H."/>
        </authorList>
    </citation>
    <scope>NUCLEOTIDE SEQUENCE</scope>
    <source>
        <strain evidence="2">PRFRI_2022a</strain>
        <tissue evidence="2">Muscle</tissue>
    </source>
</reference>
<keyword evidence="3" id="KW-1185">Reference proteome</keyword>
<sequence length="332" mass="36903">MSRPTPHLPHVSDSSCWSSETEISQRFYRSSRGSGGKSVPCPLGPVPLFRSIGLTGLSASLPPHRRLRSVLHRARAVRPDNANANETDRARGGSDANRLVSEATDTGLPFKDFLPDIMTPTPRPPSQSRETRTRESRSIGNVETFSSLWSQAESSLNPSFDLVDTLQRRHSVGHQDPPSKIYASRRTVVFPLTSTETPAHAGRKRWSRRIRQIWTSEKSSDEQDISEYFHSLVITDNVPSANTKHPQTSGSPKSNRSDVDSEREGKGACHTRRDRRPHFLPPISQSGCLLDVPFILPENSPPPSPSSTFSTPFFPLCVPALPVFPQNRQRDT</sequence>
<feature type="compositionally biased region" description="Basic and acidic residues" evidence="1">
    <location>
        <begin position="255"/>
        <end position="267"/>
    </location>
</feature>
<evidence type="ECO:0000313" key="3">
    <source>
        <dbReference type="Proteomes" id="UP001187315"/>
    </source>
</evidence>
<dbReference type="AlphaFoldDB" id="A0AA88NQZ9"/>
<feature type="compositionally biased region" description="Basic residues" evidence="1">
    <location>
        <begin position="269"/>
        <end position="278"/>
    </location>
</feature>